<reference evidence="1" key="1">
    <citation type="submission" date="2022-07" db="EMBL/GenBank/DDBJ databases">
        <title>Phylogenomic reconstructions and comparative analyses of Kickxellomycotina fungi.</title>
        <authorList>
            <person name="Reynolds N.K."/>
            <person name="Stajich J.E."/>
            <person name="Barry K."/>
            <person name="Grigoriev I.V."/>
            <person name="Crous P."/>
            <person name="Smith M.E."/>
        </authorList>
    </citation>
    <scope>NUCLEOTIDE SEQUENCE</scope>
    <source>
        <strain evidence="1">NRRL 5244</strain>
    </source>
</reference>
<organism evidence="1 2">
    <name type="scientific">Linderina macrospora</name>
    <dbReference type="NCBI Taxonomy" id="4868"/>
    <lineage>
        <taxon>Eukaryota</taxon>
        <taxon>Fungi</taxon>
        <taxon>Fungi incertae sedis</taxon>
        <taxon>Zoopagomycota</taxon>
        <taxon>Kickxellomycotina</taxon>
        <taxon>Kickxellomycetes</taxon>
        <taxon>Kickxellales</taxon>
        <taxon>Kickxellaceae</taxon>
        <taxon>Linderina</taxon>
    </lineage>
</organism>
<comment type="caution">
    <text evidence="1">The sequence shown here is derived from an EMBL/GenBank/DDBJ whole genome shotgun (WGS) entry which is preliminary data.</text>
</comment>
<protein>
    <submittedName>
        <fullName evidence="1">Uncharacterized protein</fullName>
    </submittedName>
</protein>
<accession>A0ACC1JD57</accession>
<name>A0ACC1JD57_9FUNG</name>
<evidence type="ECO:0000313" key="1">
    <source>
        <dbReference type="EMBL" id="KAJ1948001.1"/>
    </source>
</evidence>
<dbReference type="EMBL" id="JANBPW010000874">
    <property type="protein sequence ID" value="KAJ1948001.1"/>
    <property type="molecule type" value="Genomic_DNA"/>
</dbReference>
<gene>
    <name evidence="1" type="ORF">FBU59_001794</name>
</gene>
<proteinExistence type="predicted"/>
<dbReference type="Proteomes" id="UP001150603">
    <property type="component" value="Unassembled WGS sequence"/>
</dbReference>
<evidence type="ECO:0000313" key="2">
    <source>
        <dbReference type="Proteomes" id="UP001150603"/>
    </source>
</evidence>
<sequence length="710" mass="78886">MRECGPPVNHWSFKAMLSATPKIYNLICFPTKCLGMATRLAQRCRLHLVDEEDFNENASSSSRSWADTEWRRRLWWHVYCSDRISIIIASRPATVHDDDCVVELPSHDHDWIMGTVPDDDKQPAHINMEETWVPNQFSTRIPDCWWMVIEMYRIGGRIAEFANRRRRPVRPSDPSRRTAFDALDTELEAIRGRFVPYLEFPPRTEWLLSGYANLGDGTNGMTNICAIYFNLHIMYYGAKIILYRSELPSYTYEKISPEMIQRAKSVCIEAAHKQADVIRWALESVPVEYWDPKIGIWSLQSASIHVNAALCDDNAISEQARRDLEVHLKMHVAADQYYHFNMAIITMLHHVFNLRKQQRLLATNKASGTGEDGDSELLIEHENDPDPWIVPRCSSYLGFTYTYSKLHGFLNDAIKQTTYKPPDLKIIESDHYRTLEQANSRSNGPAISMVNALVGDPSQQPLQQQGESGFRRMSVDTGISPPRQFSFDSNNSAAQPVWNTANAGAQFTAGSGHVGQFVDPSVTTTNAPMQTHIMVSSPDTTALNSVVNMDVEMGNGQLASQSNKRQSSAMFDTSNSTATSVTPQQQQQQGRRTASVKRKGSGRGRKAASNSNATTNAAATTQSTPPTAKVCGPQQQLEQLQRLEELRSRVVLLQQLSNNSNSVHSAQLINTVSGLNGMSHSTSAASGTSSAAAVAAAMNAVNSGSIPASD</sequence>
<feature type="non-terminal residue" evidence="1">
    <location>
        <position position="710"/>
    </location>
</feature>
<keyword evidence="2" id="KW-1185">Reference proteome</keyword>